<dbReference type="InterPro" id="IPR017096">
    <property type="entry name" value="BTB-kelch_protein"/>
</dbReference>
<dbReference type="Pfam" id="PF07707">
    <property type="entry name" value="BACK"/>
    <property type="match status" value="1"/>
</dbReference>
<proteinExistence type="predicted"/>
<dbReference type="Pfam" id="PF01344">
    <property type="entry name" value="Kelch_1"/>
    <property type="match status" value="5"/>
</dbReference>
<sequence length="678" mass="75094">MSIGRANSSPCSRCLDHGPPSWLPHCHTINESCIPCSATPPHVRAMYSSHHIETRMNDNNRNQKNATVMMERWKAESEADVASTSESELHFGISAFSRSPAKSPSTVFENDILSANILRNFAALRQEGRFCDVILVAGPKSREEEDAQCGIACHRAVLAAASPYFNAMFTPAMIESKQEHIYLQDIDPESLTALVDYMYTGRLLIDEHNVQNLLTTGSVLQLSCVRDACSRFLLEQLDPSNCLGISQFATIHGCTQLAHAATTFIHQHFSHLIRCEEFLALDKDRLVELISSDRLTTNGEEKVYEGVMNWTCHDLPTRKEHIPELMSHVRLALVPQEYLTDRVDAEPLIRQSAECKDFLLEAYRHHLKRDRKCDNKRCRPRQPVPLSKLIMLIGGQAPKAIVNVDVFDVDSIRWTSLSDLPQRRCRCGVGELGDTVYAVGGFNGSLRVRTVDAYDIQRDKWFPSVPMDARRSTLGVAVVDQRMIAIGGFDGTTGLSSAEAFDPREGQWMALPSMSVRRSSVGVTAWGGLIYAVGGYDGYMRQCLNTVEIYEPRANRWRAGPTLMSRRSGAGVTVVADKLVAVGGHDGPVVRDTAEILVDDVWSELPNMNVCRRNAGTVALGSTLFAIGGDDGTMDLSSIETLDVSALGEDVSQTWAQLEVRMNRPRSYAGIALLPKLI</sequence>
<dbReference type="PANTHER" id="PTHR24412:SF441">
    <property type="entry name" value="KELCH-LIKE PROTEIN 28"/>
    <property type="match status" value="1"/>
</dbReference>
<organism evidence="6 7">
    <name type="scientific">Ascaris lumbricoides</name>
    <name type="common">Giant roundworm</name>
    <dbReference type="NCBI Taxonomy" id="6252"/>
    <lineage>
        <taxon>Eukaryota</taxon>
        <taxon>Metazoa</taxon>
        <taxon>Ecdysozoa</taxon>
        <taxon>Nematoda</taxon>
        <taxon>Chromadorea</taxon>
        <taxon>Rhabditida</taxon>
        <taxon>Spirurina</taxon>
        <taxon>Ascaridomorpha</taxon>
        <taxon>Ascaridoidea</taxon>
        <taxon>Ascarididae</taxon>
        <taxon>Ascaris</taxon>
    </lineage>
</organism>
<evidence type="ECO:0000256" key="3">
    <source>
        <dbReference type="ARBA" id="ARBA00022737"/>
    </source>
</evidence>
<dbReference type="SMART" id="SM00225">
    <property type="entry name" value="BTB"/>
    <property type="match status" value="1"/>
</dbReference>
<dbReference type="PANTHER" id="PTHR24412">
    <property type="entry name" value="KELCH PROTEIN"/>
    <property type="match status" value="1"/>
</dbReference>
<keyword evidence="2" id="KW-0880">Kelch repeat</keyword>
<evidence type="ECO:0000259" key="5">
    <source>
        <dbReference type="PROSITE" id="PS50097"/>
    </source>
</evidence>
<dbReference type="SUPFAM" id="SSF117281">
    <property type="entry name" value="Kelch motif"/>
    <property type="match status" value="1"/>
</dbReference>
<evidence type="ECO:0000256" key="2">
    <source>
        <dbReference type="ARBA" id="ARBA00022441"/>
    </source>
</evidence>
<dbReference type="Gene3D" id="2.120.10.80">
    <property type="entry name" value="Kelch-type beta propeller"/>
    <property type="match status" value="1"/>
</dbReference>
<dbReference type="SMART" id="SM00612">
    <property type="entry name" value="Kelch"/>
    <property type="match status" value="6"/>
</dbReference>
<reference evidence="7" key="1">
    <citation type="submission" date="2023-03" db="UniProtKB">
        <authorList>
            <consortium name="WormBaseParasite"/>
        </authorList>
    </citation>
    <scope>IDENTIFICATION</scope>
</reference>
<name>A0A9J2P7P6_ASCLU</name>
<feature type="domain" description="BTB" evidence="5">
    <location>
        <begin position="131"/>
        <end position="207"/>
    </location>
</feature>
<dbReference type="SMART" id="SM00875">
    <property type="entry name" value="BACK"/>
    <property type="match status" value="1"/>
</dbReference>
<dbReference type="PROSITE" id="PS50097">
    <property type="entry name" value="BTB"/>
    <property type="match status" value="1"/>
</dbReference>
<comment type="pathway">
    <text evidence="1">Protein modification; protein ubiquitination.</text>
</comment>
<evidence type="ECO:0000313" key="7">
    <source>
        <dbReference type="WBParaSite" id="ALUE_0000551901-mRNA-1"/>
    </source>
</evidence>
<keyword evidence="4" id="KW-0833">Ubl conjugation pathway</keyword>
<dbReference type="InterPro" id="IPR000210">
    <property type="entry name" value="BTB/POZ_dom"/>
</dbReference>
<dbReference type="Pfam" id="PF00651">
    <property type="entry name" value="BTB"/>
    <property type="match status" value="1"/>
</dbReference>
<dbReference type="InterPro" id="IPR011705">
    <property type="entry name" value="BACK"/>
</dbReference>
<keyword evidence="6" id="KW-1185">Reference proteome</keyword>
<dbReference type="InterPro" id="IPR006652">
    <property type="entry name" value="Kelch_1"/>
</dbReference>
<evidence type="ECO:0000256" key="1">
    <source>
        <dbReference type="ARBA" id="ARBA00004906"/>
    </source>
</evidence>
<dbReference type="WBParaSite" id="ALUE_0000551901-mRNA-1">
    <property type="protein sequence ID" value="ALUE_0000551901-mRNA-1"/>
    <property type="gene ID" value="ALUE_0000551901"/>
</dbReference>
<dbReference type="FunFam" id="1.25.40.420:FF:000001">
    <property type="entry name" value="Kelch-like family member 12"/>
    <property type="match status" value="1"/>
</dbReference>
<dbReference type="Gene3D" id="1.25.40.420">
    <property type="match status" value="1"/>
</dbReference>
<dbReference type="AlphaFoldDB" id="A0A9J2P7P6"/>
<dbReference type="InterPro" id="IPR011333">
    <property type="entry name" value="SKP1/BTB/POZ_sf"/>
</dbReference>
<dbReference type="PIRSF" id="PIRSF037037">
    <property type="entry name" value="Kelch-like_protein_gigaxonin"/>
    <property type="match status" value="1"/>
</dbReference>
<evidence type="ECO:0000313" key="6">
    <source>
        <dbReference type="Proteomes" id="UP000036681"/>
    </source>
</evidence>
<dbReference type="InterPro" id="IPR015915">
    <property type="entry name" value="Kelch-typ_b-propeller"/>
</dbReference>
<dbReference type="Proteomes" id="UP000036681">
    <property type="component" value="Unplaced"/>
</dbReference>
<evidence type="ECO:0000256" key="4">
    <source>
        <dbReference type="ARBA" id="ARBA00022786"/>
    </source>
</evidence>
<dbReference type="SUPFAM" id="SSF54695">
    <property type="entry name" value="POZ domain"/>
    <property type="match status" value="1"/>
</dbReference>
<accession>A0A9J2P7P6</accession>
<protein>
    <submittedName>
        <fullName evidence="7">BTB domain-containing protein</fullName>
    </submittedName>
</protein>
<keyword evidence="3" id="KW-0677">Repeat</keyword>
<dbReference type="Gene3D" id="3.30.710.10">
    <property type="entry name" value="Potassium Channel Kv1.1, Chain A"/>
    <property type="match status" value="1"/>
</dbReference>